<dbReference type="InterPro" id="IPR026444">
    <property type="entry name" value="Secre_tail"/>
</dbReference>
<protein>
    <submittedName>
        <fullName evidence="2">T9SS type A sorting domain-containing protein</fullName>
    </submittedName>
</protein>
<organism evidence="2 3">
    <name type="scientific">Aequorivita ciconiae</name>
    <dbReference type="NCBI Taxonomy" id="2494375"/>
    <lineage>
        <taxon>Bacteria</taxon>
        <taxon>Pseudomonadati</taxon>
        <taxon>Bacteroidota</taxon>
        <taxon>Flavobacteriia</taxon>
        <taxon>Flavobacteriales</taxon>
        <taxon>Flavobacteriaceae</taxon>
        <taxon>Aequorivita</taxon>
    </lineage>
</organism>
<sequence length="51" mass="5663">MSEPYSIYSMYASKVADGIINPNESINVETLATGMYILKTQKGAVMKFVKE</sequence>
<evidence type="ECO:0000313" key="2">
    <source>
        <dbReference type="EMBL" id="QAA81209.1"/>
    </source>
</evidence>
<dbReference type="EMBL" id="CP034951">
    <property type="protein sequence ID" value="QAA81209.1"/>
    <property type="molecule type" value="Genomic_DNA"/>
</dbReference>
<evidence type="ECO:0000313" key="3">
    <source>
        <dbReference type="Proteomes" id="UP000285517"/>
    </source>
</evidence>
<dbReference type="OrthoDB" id="1138233at2"/>
<gene>
    <name evidence="2" type="ORF">EI546_05475</name>
</gene>
<evidence type="ECO:0000256" key="1">
    <source>
        <dbReference type="ARBA" id="ARBA00022729"/>
    </source>
</evidence>
<dbReference type="AlphaFoldDB" id="A0A410G1U5"/>
<reference evidence="2 3" key="1">
    <citation type="submission" date="2019-01" db="EMBL/GenBank/DDBJ databases">
        <title>Complete genome sequencing of Aequorivita sp. H23M31.</title>
        <authorList>
            <person name="Bae J.-W."/>
        </authorList>
    </citation>
    <scope>NUCLEOTIDE SEQUENCE [LARGE SCALE GENOMIC DNA]</scope>
    <source>
        <strain evidence="2 3">H23M31</strain>
    </source>
</reference>
<keyword evidence="1" id="KW-0732">Signal</keyword>
<name>A0A410G1U5_9FLAO</name>
<dbReference type="RefSeq" id="WP_128249599.1">
    <property type="nucleotide sequence ID" value="NZ_CP034951.1"/>
</dbReference>
<dbReference type="Proteomes" id="UP000285517">
    <property type="component" value="Chromosome"/>
</dbReference>
<accession>A0A410G1U5</accession>
<dbReference type="KEGG" id="aev:EI546_05475"/>
<proteinExistence type="predicted"/>
<keyword evidence="3" id="KW-1185">Reference proteome</keyword>
<dbReference type="NCBIfam" id="TIGR04183">
    <property type="entry name" value="Por_Secre_tail"/>
    <property type="match status" value="1"/>
</dbReference>